<dbReference type="KEGG" id="est:DN752_18005"/>
<organism evidence="1 2">
    <name type="scientific">Echinicola strongylocentroti</name>
    <dbReference type="NCBI Taxonomy" id="1795355"/>
    <lineage>
        <taxon>Bacteria</taxon>
        <taxon>Pseudomonadati</taxon>
        <taxon>Bacteroidota</taxon>
        <taxon>Cytophagia</taxon>
        <taxon>Cytophagales</taxon>
        <taxon>Cyclobacteriaceae</taxon>
        <taxon>Echinicola</taxon>
    </lineage>
</organism>
<evidence type="ECO:0000313" key="2">
    <source>
        <dbReference type="Proteomes" id="UP000248688"/>
    </source>
</evidence>
<dbReference type="RefSeq" id="WP_112785248.1">
    <property type="nucleotide sequence ID" value="NZ_CP030041.1"/>
</dbReference>
<keyword evidence="2" id="KW-1185">Reference proteome</keyword>
<dbReference type="EMBL" id="CP030041">
    <property type="protein sequence ID" value="AWW31875.1"/>
    <property type="molecule type" value="Genomic_DNA"/>
</dbReference>
<dbReference type="AlphaFoldDB" id="A0A2Z4ILR5"/>
<sequence>MAHIIEEHFFNKERLDEDINLMVLEKEKWEHSRHWEIISLSVSFSTRFTPNELIAFGNWLTNHGERIKTEYKSNGKRKEESNG</sequence>
<evidence type="ECO:0000313" key="1">
    <source>
        <dbReference type="EMBL" id="AWW31875.1"/>
    </source>
</evidence>
<dbReference type="OrthoDB" id="9554505at2"/>
<accession>A0A2Z4ILR5</accession>
<name>A0A2Z4ILR5_9BACT</name>
<proteinExistence type="predicted"/>
<reference evidence="1 2" key="1">
    <citation type="submission" date="2018-06" db="EMBL/GenBank/DDBJ databases">
        <title>Echinicola strongylocentroti sp. nov., isolated from a sea urchin Strongylocentrotus intermedius.</title>
        <authorList>
            <person name="Bae S.S."/>
        </authorList>
    </citation>
    <scope>NUCLEOTIDE SEQUENCE [LARGE SCALE GENOMIC DNA]</scope>
    <source>
        <strain evidence="1 2">MEBiC08714</strain>
    </source>
</reference>
<protein>
    <submittedName>
        <fullName evidence="1">Uncharacterized protein</fullName>
    </submittedName>
</protein>
<gene>
    <name evidence="1" type="ORF">DN752_18005</name>
</gene>
<dbReference type="Proteomes" id="UP000248688">
    <property type="component" value="Chromosome"/>
</dbReference>